<name>A0A367LPU7_9HYPO</name>
<sequence length="60" mass="6803">MHGAYTSYRLLKRNASLPMRRSQVQCAMPARQRLPIFKTTTTKKISRHLACQAQAKTKAG</sequence>
<protein>
    <submittedName>
        <fullName evidence="1">Uncharacterized protein</fullName>
    </submittedName>
</protein>
<dbReference type="EMBL" id="LKCN02000001">
    <property type="protein sequence ID" value="RCI16448.1"/>
    <property type="molecule type" value="Genomic_DNA"/>
</dbReference>
<reference evidence="1 2" key="1">
    <citation type="journal article" date="2015" name="BMC Genomics">
        <title>Insights from the genome of Ophiocordyceps polyrhachis-furcata to pathogenicity and host specificity in insect fungi.</title>
        <authorList>
            <person name="Wichadakul D."/>
            <person name="Kobmoo N."/>
            <person name="Ingsriswang S."/>
            <person name="Tangphatsornruang S."/>
            <person name="Chantasingh D."/>
            <person name="Luangsa-ard J.J."/>
            <person name="Eurwilaichitr L."/>
        </authorList>
    </citation>
    <scope>NUCLEOTIDE SEQUENCE [LARGE SCALE GENOMIC DNA]</scope>
    <source>
        <strain evidence="1 2">BCC 54312</strain>
    </source>
</reference>
<dbReference type="Proteomes" id="UP000253664">
    <property type="component" value="Unassembled WGS sequence"/>
</dbReference>
<evidence type="ECO:0000313" key="1">
    <source>
        <dbReference type="EMBL" id="RCI16448.1"/>
    </source>
</evidence>
<organism evidence="1 2">
    <name type="scientific">Ophiocordyceps polyrhachis-furcata BCC 54312</name>
    <dbReference type="NCBI Taxonomy" id="1330021"/>
    <lineage>
        <taxon>Eukaryota</taxon>
        <taxon>Fungi</taxon>
        <taxon>Dikarya</taxon>
        <taxon>Ascomycota</taxon>
        <taxon>Pezizomycotina</taxon>
        <taxon>Sordariomycetes</taxon>
        <taxon>Hypocreomycetidae</taxon>
        <taxon>Hypocreales</taxon>
        <taxon>Ophiocordycipitaceae</taxon>
        <taxon>Ophiocordyceps</taxon>
    </lineage>
</organism>
<comment type="caution">
    <text evidence="1">The sequence shown here is derived from an EMBL/GenBank/DDBJ whole genome shotgun (WGS) entry which is preliminary data.</text>
</comment>
<accession>A0A367LPU7</accession>
<dbReference type="AlphaFoldDB" id="A0A367LPU7"/>
<proteinExistence type="predicted"/>
<keyword evidence="2" id="KW-1185">Reference proteome</keyword>
<gene>
    <name evidence="1" type="ORF">L249_2475</name>
</gene>
<evidence type="ECO:0000313" key="2">
    <source>
        <dbReference type="Proteomes" id="UP000253664"/>
    </source>
</evidence>